<feature type="domain" description="YscD/Y4YQ C-terminal" evidence="2">
    <location>
        <begin position="295"/>
        <end position="342"/>
    </location>
</feature>
<dbReference type="InterPro" id="IPR057770">
    <property type="entry name" value="YscD/Y4YQ_C"/>
</dbReference>
<gene>
    <name evidence="3" type="ORF">AIOL_001328</name>
</gene>
<dbReference type="EMBL" id="LFTY01000002">
    <property type="protein sequence ID" value="KMW56376.1"/>
    <property type="molecule type" value="Genomic_DNA"/>
</dbReference>
<dbReference type="Proteomes" id="UP000037178">
    <property type="component" value="Unassembled WGS sequence"/>
</dbReference>
<comment type="caution">
    <text evidence="3">The sequence shown here is derived from an EMBL/GenBank/DDBJ whole genome shotgun (WGS) entry which is preliminary data.</text>
</comment>
<dbReference type="Pfam" id="PF23893">
    <property type="entry name" value="Y4YQ_C"/>
    <property type="match status" value="1"/>
</dbReference>
<feature type="domain" description="YscD-like Bon-like" evidence="1">
    <location>
        <begin position="221"/>
        <end position="278"/>
    </location>
</feature>
<protein>
    <submittedName>
        <fullName evidence="3">Uncharacterized protein</fullName>
    </submittedName>
</protein>
<name>A0A0J9E0B4_9RHOB</name>
<evidence type="ECO:0000313" key="4">
    <source>
        <dbReference type="Proteomes" id="UP000037178"/>
    </source>
</evidence>
<dbReference type="Gene3D" id="2.60.200.20">
    <property type="match status" value="1"/>
</dbReference>
<organism evidence="3 4">
    <name type="scientific">Candidatus Rhodobacter oscarellae</name>
    <dbReference type="NCBI Taxonomy" id="1675527"/>
    <lineage>
        <taxon>Bacteria</taxon>
        <taxon>Pseudomonadati</taxon>
        <taxon>Pseudomonadota</taxon>
        <taxon>Alphaproteobacteria</taxon>
        <taxon>Rhodobacterales</taxon>
        <taxon>Rhodobacter group</taxon>
        <taxon>Rhodobacter</taxon>
    </lineage>
</organism>
<dbReference type="PATRIC" id="fig|1675527.3.peg.1412"/>
<dbReference type="OrthoDB" id="7772665at2"/>
<evidence type="ECO:0000259" key="1">
    <source>
        <dbReference type="Pfam" id="PF21934"/>
    </source>
</evidence>
<dbReference type="Pfam" id="PF21934">
    <property type="entry name" value="Yop-YscD_ppl_3rd"/>
    <property type="match status" value="1"/>
</dbReference>
<evidence type="ECO:0000313" key="3">
    <source>
        <dbReference type="EMBL" id="KMW56376.1"/>
    </source>
</evidence>
<proteinExistence type="predicted"/>
<dbReference type="InterPro" id="IPR053946">
    <property type="entry name" value="YscD_ppl_3rd"/>
</dbReference>
<dbReference type="RefSeq" id="WP_049642273.1">
    <property type="nucleotide sequence ID" value="NZ_LFTY01000002.1"/>
</dbReference>
<dbReference type="AlphaFoldDB" id="A0A0J9E0B4"/>
<evidence type="ECO:0000259" key="2">
    <source>
        <dbReference type="Pfam" id="PF23893"/>
    </source>
</evidence>
<dbReference type="STRING" id="1675527.AIOL_001328"/>
<reference evidence="3 4" key="1">
    <citation type="submission" date="2015-06" db="EMBL/GenBank/DDBJ databases">
        <title>Draft genome sequence of an Alphaproteobacteria species associated to the Mediterranean sponge Oscarella lobularis.</title>
        <authorList>
            <person name="Jourda C."/>
            <person name="Santini S."/>
            <person name="Claverie J.-M."/>
        </authorList>
    </citation>
    <scope>NUCLEOTIDE SEQUENCE [LARGE SCALE GENOMIC DNA]</scope>
    <source>
        <strain evidence="3">IGS</strain>
    </source>
</reference>
<sequence length="351" mass="37723">MTSQTIKLIVAEGVHRGAQVEFGLGSVLSLGRDTENDIALSDLPEISEAEHLRVAFSKAGRVDVYAVGSDVTVEGVLLTSGEAVSAPLPCSLSVGPVGITMAAGRTSAVSGVQERRKSDLQIWPRFKTPALLAAPVLALLIMSNAYATTEAASDQSGEPNMLTEYRIQPGVPKSLPGLVSPPPADRIDRSVEIASRSPSTEIIEMLSPSTQAPPAPQDVAERFLAERLKALDLEDIALEFNGKVIIASGELSQADRERWKQVAPDLDQEFGADYILITDFSDKIASVEMPQRPTAVWLSQQPYFVDSRGSRWNVGDTTSEGWTVLAIDFTGVKVTQGDREVLIPLDLEGQN</sequence>
<keyword evidence="4" id="KW-1185">Reference proteome</keyword>
<accession>A0A0J9E0B4</accession>